<organism evidence="1 2">
    <name type="scientific">Steinernema hermaphroditum</name>
    <dbReference type="NCBI Taxonomy" id="289476"/>
    <lineage>
        <taxon>Eukaryota</taxon>
        <taxon>Metazoa</taxon>
        <taxon>Ecdysozoa</taxon>
        <taxon>Nematoda</taxon>
        <taxon>Chromadorea</taxon>
        <taxon>Rhabditida</taxon>
        <taxon>Tylenchina</taxon>
        <taxon>Panagrolaimomorpha</taxon>
        <taxon>Strongyloidoidea</taxon>
        <taxon>Steinernematidae</taxon>
        <taxon>Steinernema</taxon>
    </lineage>
</organism>
<keyword evidence="2" id="KW-1185">Reference proteome</keyword>
<reference evidence="1" key="1">
    <citation type="submission" date="2023-06" db="EMBL/GenBank/DDBJ databases">
        <title>Genomic analysis of the entomopathogenic nematode Steinernema hermaphroditum.</title>
        <authorList>
            <person name="Schwarz E.M."/>
            <person name="Heppert J.K."/>
            <person name="Baniya A."/>
            <person name="Schwartz H.T."/>
            <person name="Tan C.-H."/>
            <person name="Antoshechkin I."/>
            <person name="Sternberg P.W."/>
            <person name="Goodrich-Blair H."/>
            <person name="Dillman A.R."/>
        </authorList>
    </citation>
    <scope>NUCLEOTIDE SEQUENCE</scope>
    <source>
        <strain evidence="1">PS9179</strain>
        <tissue evidence="1">Whole animal</tissue>
    </source>
</reference>
<gene>
    <name evidence="1" type="ORF">QR680_014662</name>
</gene>
<proteinExistence type="predicted"/>
<name>A0AA39IBZ8_9BILA</name>
<accession>A0AA39IBZ8</accession>
<dbReference type="AlphaFoldDB" id="A0AA39IBZ8"/>
<sequence length="273" mass="31021">MGDSVVDNEPMAETYYILIYPSLDGVTRYELIGSKGETLEEILQKDRQEVMIGYLIIREPCDSKKSELENMAQLDEALIGDVVRLVAECSLDEGLVYMAIELTHEFDSIQDRFVEEMRRVDLKIRSLAIQSSTALSEIYVTELMQAEVLQHAILDGGFTSALQEPLKEFIFKGDDRKVELAGSFMFDGDYIKDLVATWKDMSSPSRLSRLIFETRVDIKTFFVSWTTPSDHLGGSYDSYLMHDNGRNYVKIGGLENTCRLEFTNIDDEQLSGV</sequence>
<dbReference type="EMBL" id="JAUCMV010000002">
    <property type="protein sequence ID" value="KAK0420403.1"/>
    <property type="molecule type" value="Genomic_DNA"/>
</dbReference>
<evidence type="ECO:0000313" key="2">
    <source>
        <dbReference type="Proteomes" id="UP001175271"/>
    </source>
</evidence>
<comment type="caution">
    <text evidence="1">The sequence shown here is derived from an EMBL/GenBank/DDBJ whole genome shotgun (WGS) entry which is preliminary data.</text>
</comment>
<dbReference type="Proteomes" id="UP001175271">
    <property type="component" value="Unassembled WGS sequence"/>
</dbReference>
<protein>
    <submittedName>
        <fullName evidence="1">Uncharacterized protein</fullName>
    </submittedName>
</protein>
<evidence type="ECO:0000313" key="1">
    <source>
        <dbReference type="EMBL" id="KAK0420403.1"/>
    </source>
</evidence>